<dbReference type="InterPro" id="IPR037185">
    <property type="entry name" value="EmrE-like"/>
</dbReference>
<dbReference type="PANTHER" id="PTHR32322">
    <property type="entry name" value="INNER MEMBRANE TRANSPORTER"/>
    <property type="match status" value="1"/>
</dbReference>
<evidence type="ECO:0000256" key="6">
    <source>
        <dbReference type="SAM" id="Phobius"/>
    </source>
</evidence>
<evidence type="ECO:0000256" key="4">
    <source>
        <dbReference type="ARBA" id="ARBA00022989"/>
    </source>
</evidence>
<sequence length="314" mass="32236">MTAPSDSLAPPKAAALSRATLLAIGGVGLCALIWGTTWYAITLQFGTVAPLVSIVWRFGLAAVLIFAGCLATGRSLKLTRNQHLAALGQGVFAFSISYSFTYAAEGRIASAVVAVIFASLALLNLILFRVAARQKSAAAAWGGALLGVVGVAVLSGSEVLTGGLSAASLVGVGFAFTAVAASAFGNYFAWRGQEAGSAVIPSTAWAMAYGTGVLALYGLATGVEWSIEPTVRYLGSLLYLSVFGSVIAFVVYFGIARSRGYALASYISALTPPIAMLVSVLFEHARFGWLALAGLGLVLAGQVLMIRAPRVSAA</sequence>
<keyword evidence="3 6" id="KW-0812">Transmembrane</keyword>
<name>A0A1I6S338_9CAUL</name>
<dbReference type="PANTHER" id="PTHR32322:SF2">
    <property type="entry name" value="EAMA DOMAIN-CONTAINING PROTEIN"/>
    <property type="match status" value="1"/>
</dbReference>
<dbReference type="AlphaFoldDB" id="A0A1I6S338"/>
<evidence type="ECO:0000313" key="9">
    <source>
        <dbReference type="Proteomes" id="UP000198788"/>
    </source>
</evidence>
<keyword evidence="5 6" id="KW-0472">Membrane</keyword>
<organism evidence="8 9">
    <name type="scientific">Brevundimonas viscosa</name>
    <dbReference type="NCBI Taxonomy" id="871741"/>
    <lineage>
        <taxon>Bacteria</taxon>
        <taxon>Pseudomonadati</taxon>
        <taxon>Pseudomonadota</taxon>
        <taxon>Alphaproteobacteria</taxon>
        <taxon>Caulobacterales</taxon>
        <taxon>Caulobacteraceae</taxon>
        <taxon>Brevundimonas</taxon>
    </lineage>
</organism>
<feature type="transmembrane region" description="Helical" evidence="6">
    <location>
        <begin position="232"/>
        <end position="254"/>
    </location>
</feature>
<dbReference type="Pfam" id="PF00892">
    <property type="entry name" value="EamA"/>
    <property type="match status" value="2"/>
</dbReference>
<evidence type="ECO:0000313" key="8">
    <source>
        <dbReference type="EMBL" id="SFS71148.1"/>
    </source>
</evidence>
<reference evidence="9" key="1">
    <citation type="submission" date="2016-10" db="EMBL/GenBank/DDBJ databases">
        <authorList>
            <person name="Varghese N."/>
            <person name="Submissions S."/>
        </authorList>
    </citation>
    <scope>NUCLEOTIDE SEQUENCE [LARGE SCALE GENOMIC DNA]</scope>
    <source>
        <strain evidence="9">CGMCC 1.10683</strain>
    </source>
</reference>
<feature type="transmembrane region" description="Helical" evidence="6">
    <location>
        <begin position="202"/>
        <end position="220"/>
    </location>
</feature>
<dbReference type="SUPFAM" id="SSF103481">
    <property type="entry name" value="Multidrug resistance efflux transporter EmrE"/>
    <property type="match status" value="2"/>
</dbReference>
<dbReference type="RefSeq" id="WP_245777211.1">
    <property type="nucleotide sequence ID" value="NZ_FOZV01000004.1"/>
</dbReference>
<feature type="transmembrane region" description="Helical" evidence="6">
    <location>
        <begin position="53"/>
        <end position="72"/>
    </location>
</feature>
<feature type="transmembrane region" description="Helical" evidence="6">
    <location>
        <begin position="287"/>
        <end position="306"/>
    </location>
</feature>
<dbReference type="InterPro" id="IPR000620">
    <property type="entry name" value="EamA_dom"/>
</dbReference>
<feature type="transmembrane region" description="Helical" evidence="6">
    <location>
        <begin position="84"/>
        <end position="102"/>
    </location>
</feature>
<dbReference type="EMBL" id="FOZV01000004">
    <property type="protein sequence ID" value="SFS71148.1"/>
    <property type="molecule type" value="Genomic_DNA"/>
</dbReference>
<dbReference type="GO" id="GO:0016020">
    <property type="term" value="C:membrane"/>
    <property type="evidence" value="ECO:0007669"/>
    <property type="project" value="UniProtKB-SubCell"/>
</dbReference>
<protein>
    <submittedName>
        <fullName evidence="8">EamA-like transporter family protein</fullName>
    </submittedName>
</protein>
<gene>
    <name evidence="8" type="ORF">SAMN05192570_2117</name>
</gene>
<evidence type="ECO:0000256" key="2">
    <source>
        <dbReference type="ARBA" id="ARBA00007362"/>
    </source>
</evidence>
<evidence type="ECO:0000256" key="3">
    <source>
        <dbReference type="ARBA" id="ARBA00022692"/>
    </source>
</evidence>
<evidence type="ECO:0000256" key="5">
    <source>
        <dbReference type="ARBA" id="ARBA00023136"/>
    </source>
</evidence>
<evidence type="ECO:0000259" key="7">
    <source>
        <dbReference type="Pfam" id="PF00892"/>
    </source>
</evidence>
<feature type="transmembrane region" description="Helical" evidence="6">
    <location>
        <begin position="108"/>
        <end position="127"/>
    </location>
</feature>
<feature type="domain" description="EamA" evidence="7">
    <location>
        <begin position="171"/>
        <end position="306"/>
    </location>
</feature>
<dbReference type="InterPro" id="IPR050638">
    <property type="entry name" value="AA-Vitamin_Transporters"/>
</dbReference>
<feature type="transmembrane region" description="Helical" evidence="6">
    <location>
        <begin position="166"/>
        <end position="190"/>
    </location>
</feature>
<dbReference type="STRING" id="871741.SAMN05192570_2117"/>
<feature type="domain" description="EamA" evidence="7">
    <location>
        <begin position="29"/>
        <end position="155"/>
    </location>
</feature>
<feature type="transmembrane region" description="Helical" evidence="6">
    <location>
        <begin position="139"/>
        <end position="160"/>
    </location>
</feature>
<comment type="similarity">
    <text evidence="2">Belongs to the EamA transporter family.</text>
</comment>
<keyword evidence="9" id="KW-1185">Reference proteome</keyword>
<feature type="transmembrane region" description="Helical" evidence="6">
    <location>
        <begin position="261"/>
        <end position="281"/>
    </location>
</feature>
<evidence type="ECO:0000256" key="1">
    <source>
        <dbReference type="ARBA" id="ARBA00004141"/>
    </source>
</evidence>
<keyword evidence="4 6" id="KW-1133">Transmembrane helix</keyword>
<feature type="transmembrane region" description="Helical" evidence="6">
    <location>
        <begin position="21"/>
        <end position="41"/>
    </location>
</feature>
<dbReference type="Proteomes" id="UP000198788">
    <property type="component" value="Unassembled WGS sequence"/>
</dbReference>
<proteinExistence type="inferred from homology"/>
<accession>A0A1I6S338</accession>
<comment type="subcellular location">
    <subcellularLocation>
        <location evidence="1">Membrane</location>
        <topology evidence="1">Multi-pass membrane protein</topology>
    </subcellularLocation>
</comment>